<keyword evidence="2" id="KW-1003">Cell membrane</keyword>
<feature type="transmembrane region" description="Helical" evidence="6">
    <location>
        <begin position="12"/>
        <end position="33"/>
    </location>
</feature>
<keyword evidence="4 6" id="KW-1133">Transmembrane helix</keyword>
<dbReference type="PANTHER" id="PTHR30086">
    <property type="entry name" value="ARGININE EXPORTER PROTEIN ARGO"/>
    <property type="match status" value="1"/>
</dbReference>
<dbReference type="InterPro" id="IPR001123">
    <property type="entry name" value="LeuE-type"/>
</dbReference>
<dbReference type="PANTHER" id="PTHR30086:SF20">
    <property type="entry name" value="ARGININE EXPORTER PROTEIN ARGO-RELATED"/>
    <property type="match status" value="1"/>
</dbReference>
<name>A0ABZ2C4D7_9PROT</name>
<keyword evidence="8" id="KW-1185">Reference proteome</keyword>
<feature type="transmembrane region" description="Helical" evidence="6">
    <location>
        <begin position="117"/>
        <end position="141"/>
    </location>
</feature>
<dbReference type="Pfam" id="PF01810">
    <property type="entry name" value="LysE"/>
    <property type="match status" value="1"/>
</dbReference>
<feature type="transmembrane region" description="Helical" evidence="6">
    <location>
        <begin position="153"/>
        <end position="177"/>
    </location>
</feature>
<evidence type="ECO:0000256" key="4">
    <source>
        <dbReference type="ARBA" id="ARBA00022989"/>
    </source>
</evidence>
<comment type="subcellular location">
    <subcellularLocation>
        <location evidence="1">Cell membrane</location>
        <topology evidence="1">Multi-pass membrane protein</topology>
    </subcellularLocation>
</comment>
<keyword evidence="3 6" id="KW-0812">Transmembrane</keyword>
<keyword evidence="5 6" id="KW-0472">Membrane</keyword>
<sequence>MDWVAQLTTLLLSGVLAGFLIAAPVGPIGILCIKRSLHHHFILAFLTGVGAGLADTFYGAVACFGLASIASLLHEYDPLIRFVGGGALIAVGFKVMRDHHHLKNDVNNESQAYFKALTSAFFLTLANPATLIAFTAAFATLGLNSLNRSAFQAGTVVLGVFLGATMWWLVLSSGVYLLRKKLNDDALTWINRVSGTALIVFAVYLLWTSHYLI</sequence>
<evidence type="ECO:0000256" key="1">
    <source>
        <dbReference type="ARBA" id="ARBA00004651"/>
    </source>
</evidence>
<feature type="transmembrane region" description="Helical" evidence="6">
    <location>
        <begin position="79"/>
        <end position="96"/>
    </location>
</feature>
<protein>
    <submittedName>
        <fullName evidence="7">LysE family transporter</fullName>
    </submittedName>
</protein>
<evidence type="ECO:0000313" key="7">
    <source>
        <dbReference type="EMBL" id="WVX67279.1"/>
    </source>
</evidence>
<evidence type="ECO:0000313" key="8">
    <source>
        <dbReference type="Proteomes" id="UP001330434"/>
    </source>
</evidence>
<evidence type="ECO:0000256" key="3">
    <source>
        <dbReference type="ARBA" id="ARBA00022692"/>
    </source>
</evidence>
<dbReference type="EMBL" id="CP133270">
    <property type="protein sequence ID" value="WVX67279.1"/>
    <property type="molecule type" value="Genomic_DNA"/>
</dbReference>
<evidence type="ECO:0000256" key="6">
    <source>
        <dbReference type="SAM" id="Phobius"/>
    </source>
</evidence>
<dbReference type="RefSeq" id="WP_331256050.1">
    <property type="nucleotide sequence ID" value="NZ_CP133270.1"/>
</dbReference>
<feature type="transmembrane region" description="Helical" evidence="6">
    <location>
        <begin position="40"/>
        <end position="73"/>
    </location>
</feature>
<proteinExistence type="predicted"/>
<organism evidence="7 8">
    <name type="scientific">Candidatus Bealeia paramacronuclearis</name>
    <dbReference type="NCBI Taxonomy" id="1921001"/>
    <lineage>
        <taxon>Bacteria</taxon>
        <taxon>Pseudomonadati</taxon>
        <taxon>Pseudomonadota</taxon>
        <taxon>Alphaproteobacteria</taxon>
        <taxon>Holosporales</taxon>
        <taxon>Holosporaceae</taxon>
        <taxon>Candidatus Bealeia</taxon>
    </lineage>
</organism>
<evidence type="ECO:0000256" key="5">
    <source>
        <dbReference type="ARBA" id="ARBA00023136"/>
    </source>
</evidence>
<accession>A0ABZ2C4D7</accession>
<feature type="transmembrane region" description="Helical" evidence="6">
    <location>
        <begin position="189"/>
        <end position="207"/>
    </location>
</feature>
<evidence type="ECO:0000256" key="2">
    <source>
        <dbReference type="ARBA" id="ARBA00022475"/>
    </source>
</evidence>
<reference evidence="7 8" key="1">
    <citation type="journal article" date="2024" name="Environ. Microbiol.">
        <title>Novel evolutionary insights on the interactions of the Holosporales (Alphaproteobacteria) with eukaryotic hosts from comparative genomics.</title>
        <authorList>
            <person name="Giovannini M."/>
            <person name="Petroni G."/>
            <person name="Castelli M."/>
        </authorList>
    </citation>
    <scope>NUCLEOTIDE SEQUENCE [LARGE SCALE GENOMIC DNA]</scope>
    <source>
        <strain evidence="7 8">US_Bl 15I1</strain>
    </source>
</reference>
<gene>
    <name evidence="7" type="ORF">Bealeia1_01478</name>
</gene>
<dbReference type="Proteomes" id="UP001330434">
    <property type="component" value="Chromosome"/>
</dbReference>